<evidence type="ECO:0000313" key="2">
    <source>
        <dbReference type="EMBL" id="GBO98755.1"/>
    </source>
</evidence>
<protein>
    <submittedName>
        <fullName evidence="2">Uncharacterized protein</fullName>
    </submittedName>
</protein>
<accession>A0A4C1SA68</accession>
<reference evidence="2 3" key="1">
    <citation type="journal article" date="2019" name="Commun. Biol.">
        <title>The bagworm genome reveals a unique fibroin gene that provides high tensile strength.</title>
        <authorList>
            <person name="Kono N."/>
            <person name="Nakamura H."/>
            <person name="Ohtoshi R."/>
            <person name="Tomita M."/>
            <person name="Numata K."/>
            <person name="Arakawa K."/>
        </authorList>
    </citation>
    <scope>NUCLEOTIDE SEQUENCE [LARGE SCALE GENOMIC DNA]</scope>
</reference>
<evidence type="ECO:0000256" key="1">
    <source>
        <dbReference type="SAM" id="MobiDB-lite"/>
    </source>
</evidence>
<name>A0A4C1SA68_EUMVA</name>
<sequence length="72" mass="7515">MVHDFAGAKPTGYAGPNLTSGLRLAQTVADLVMTPPPEPLRHPPQGQDGALGAPIVDFFHTASVPRDPPYGP</sequence>
<comment type="caution">
    <text evidence="2">The sequence shown here is derived from an EMBL/GenBank/DDBJ whole genome shotgun (WGS) entry which is preliminary data.</text>
</comment>
<proteinExistence type="predicted"/>
<organism evidence="2 3">
    <name type="scientific">Eumeta variegata</name>
    <name type="common">Bagworm moth</name>
    <name type="synonym">Eumeta japonica</name>
    <dbReference type="NCBI Taxonomy" id="151549"/>
    <lineage>
        <taxon>Eukaryota</taxon>
        <taxon>Metazoa</taxon>
        <taxon>Ecdysozoa</taxon>
        <taxon>Arthropoda</taxon>
        <taxon>Hexapoda</taxon>
        <taxon>Insecta</taxon>
        <taxon>Pterygota</taxon>
        <taxon>Neoptera</taxon>
        <taxon>Endopterygota</taxon>
        <taxon>Lepidoptera</taxon>
        <taxon>Glossata</taxon>
        <taxon>Ditrysia</taxon>
        <taxon>Tineoidea</taxon>
        <taxon>Psychidae</taxon>
        <taxon>Oiketicinae</taxon>
        <taxon>Eumeta</taxon>
    </lineage>
</organism>
<evidence type="ECO:0000313" key="3">
    <source>
        <dbReference type="Proteomes" id="UP000299102"/>
    </source>
</evidence>
<dbReference type="EMBL" id="BGZK01009642">
    <property type="protein sequence ID" value="GBO98755.1"/>
    <property type="molecule type" value="Genomic_DNA"/>
</dbReference>
<gene>
    <name evidence="2" type="ORF">EVAR_103870_1</name>
</gene>
<dbReference type="AlphaFoldDB" id="A0A4C1SA68"/>
<dbReference type="Proteomes" id="UP000299102">
    <property type="component" value="Unassembled WGS sequence"/>
</dbReference>
<keyword evidence="3" id="KW-1185">Reference proteome</keyword>
<feature type="region of interest" description="Disordered" evidence="1">
    <location>
        <begin position="33"/>
        <end position="52"/>
    </location>
</feature>